<comment type="catalytic activity">
    <reaction evidence="1">
        <text>dTDP-4-dehydro-6-deoxy-alpha-D-glucose = dTDP-4-dehydro-beta-L-rhamnose</text>
        <dbReference type="Rhea" id="RHEA:16969"/>
        <dbReference type="ChEBI" id="CHEBI:57649"/>
        <dbReference type="ChEBI" id="CHEBI:62830"/>
        <dbReference type="EC" id="5.1.3.13"/>
    </reaction>
</comment>
<dbReference type="RefSeq" id="WP_008614070.1">
    <property type="nucleotide sequence ID" value="NZ_AONQ01000004.1"/>
</dbReference>
<feature type="site" description="Participates in a stacking interaction with the thymidine ring of dTDP-4-oxo-6-deoxyglucose" evidence="9">
    <location>
        <position position="137"/>
    </location>
</feature>
<reference evidence="10 11" key="1">
    <citation type="journal article" date="2014" name="Genome Announc.">
        <title>Draft Genome Sequence of Magnetospirillum sp. Strain SO-1, a Freshwater Magnetotactic Bacterium Isolated from the Ol'khovka River, Russia.</title>
        <authorList>
            <person name="Grouzdev D.S."/>
            <person name="Dziuba M.V."/>
            <person name="Sukhacheva M.S."/>
            <person name="Mardanov A.V."/>
            <person name="Beletskiy A.V."/>
            <person name="Kuznetsov B.B."/>
            <person name="Skryabin K.G."/>
        </authorList>
    </citation>
    <scope>NUCLEOTIDE SEQUENCE [LARGE SCALE GENOMIC DNA]</scope>
    <source>
        <strain evidence="10 11">SO-1</strain>
    </source>
</reference>
<name>M2ZVX8_9PROT</name>
<dbReference type="GO" id="GO:0008830">
    <property type="term" value="F:dTDP-4-dehydrorhamnose 3,5-epimerase activity"/>
    <property type="evidence" value="ECO:0007669"/>
    <property type="project" value="UniProtKB-EC"/>
</dbReference>
<evidence type="ECO:0000256" key="9">
    <source>
        <dbReference type="PIRSR" id="PIRSR600888-3"/>
    </source>
</evidence>
<dbReference type="PANTHER" id="PTHR21047:SF2">
    <property type="entry name" value="THYMIDINE DIPHOSPHO-4-KETO-RHAMNOSE 3,5-EPIMERASE"/>
    <property type="match status" value="1"/>
</dbReference>
<dbReference type="Proteomes" id="UP000011744">
    <property type="component" value="Unassembled WGS sequence"/>
</dbReference>
<dbReference type="SUPFAM" id="SSF51182">
    <property type="entry name" value="RmlC-like cupins"/>
    <property type="match status" value="1"/>
</dbReference>
<dbReference type="PATRIC" id="fig|1244869.3.peg.556"/>
<dbReference type="GO" id="GO:0005829">
    <property type="term" value="C:cytosol"/>
    <property type="evidence" value="ECO:0007669"/>
    <property type="project" value="TreeGrafter"/>
</dbReference>
<keyword evidence="11" id="KW-1185">Reference proteome</keyword>
<evidence type="ECO:0000256" key="6">
    <source>
        <dbReference type="ARBA" id="ARBA00031424"/>
    </source>
</evidence>
<dbReference type="STRING" id="1244869.H261_02786"/>
<dbReference type="GO" id="GO:0000271">
    <property type="term" value="P:polysaccharide biosynthetic process"/>
    <property type="evidence" value="ECO:0007669"/>
    <property type="project" value="TreeGrafter"/>
</dbReference>
<dbReference type="eggNOG" id="COG1898">
    <property type="taxonomic scope" value="Bacteria"/>
</dbReference>
<feature type="active site" description="Proton donor" evidence="8">
    <location>
        <position position="131"/>
    </location>
</feature>
<dbReference type="OrthoDB" id="9800680at2"/>
<dbReference type="GO" id="GO:0019305">
    <property type="term" value="P:dTDP-rhamnose biosynthetic process"/>
    <property type="evidence" value="ECO:0007669"/>
    <property type="project" value="TreeGrafter"/>
</dbReference>
<evidence type="ECO:0000256" key="7">
    <source>
        <dbReference type="ARBA" id="ARBA00033311"/>
    </source>
</evidence>
<evidence type="ECO:0000256" key="5">
    <source>
        <dbReference type="ARBA" id="ARBA00029758"/>
    </source>
</evidence>
<dbReference type="InterPro" id="IPR011051">
    <property type="entry name" value="RmlC_Cupin_sf"/>
</dbReference>
<evidence type="ECO:0000256" key="3">
    <source>
        <dbReference type="ARBA" id="ARBA00012098"/>
    </source>
</evidence>
<comment type="caution">
    <text evidence="10">The sequence shown here is derived from an EMBL/GenBank/DDBJ whole genome shotgun (WGS) entry which is preliminary data.</text>
</comment>
<dbReference type="InterPro" id="IPR014710">
    <property type="entry name" value="RmlC-like_jellyroll"/>
</dbReference>
<protein>
    <recommendedName>
        <fullName evidence="4">dTDP-4-dehydrorhamnose 3,5-epimerase</fullName>
        <ecNumber evidence="3">5.1.3.13</ecNumber>
    </recommendedName>
    <alternativeName>
        <fullName evidence="6">Thymidine diphospho-4-keto-rhamnose 3,5-epimerase</fullName>
    </alternativeName>
    <alternativeName>
        <fullName evidence="5">dTDP-4-keto-6-deoxyglucose 3,5-epimerase</fullName>
    </alternativeName>
    <alternativeName>
        <fullName evidence="7">dTDP-6-deoxy-D-xylo-4-hexulose 3,5-epimerase</fullName>
    </alternativeName>
</protein>
<organism evidence="10 11">
    <name type="scientific">Paramagnetospirillum caucaseum</name>
    <dbReference type="NCBI Taxonomy" id="1244869"/>
    <lineage>
        <taxon>Bacteria</taxon>
        <taxon>Pseudomonadati</taxon>
        <taxon>Pseudomonadota</taxon>
        <taxon>Alphaproteobacteria</taxon>
        <taxon>Rhodospirillales</taxon>
        <taxon>Magnetospirillaceae</taxon>
        <taxon>Paramagnetospirillum</taxon>
    </lineage>
</organism>
<evidence type="ECO:0000256" key="2">
    <source>
        <dbReference type="ARBA" id="ARBA00001997"/>
    </source>
</evidence>
<comment type="function">
    <text evidence="2">Catalyzes the epimerization of the C3' and C5'positions of dTDP-6-deoxy-D-xylo-4-hexulose, forming dTDP-6-deoxy-L-lyxo-4-hexulose.</text>
</comment>
<gene>
    <name evidence="10" type="ORF">H261_02786</name>
</gene>
<evidence type="ECO:0000313" key="10">
    <source>
        <dbReference type="EMBL" id="EME71552.1"/>
    </source>
</evidence>
<dbReference type="InterPro" id="IPR000888">
    <property type="entry name" value="RmlC-like"/>
</dbReference>
<accession>M2ZVX8</accession>
<evidence type="ECO:0000256" key="1">
    <source>
        <dbReference type="ARBA" id="ARBA00001298"/>
    </source>
</evidence>
<evidence type="ECO:0000313" key="11">
    <source>
        <dbReference type="Proteomes" id="UP000011744"/>
    </source>
</evidence>
<dbReference type="EC" id="5.1.3.13" evidence="3"/>
<dbReference type="Pfam" id="PF00908">
    <property type="entry name" value="dTDP_sugar_isom"/>
    <property type="match status" value="1"/>
</dbReference>
<feature type="active site" description="Proton acceptor" evidence="8">
    <location>
        <position position="64"/>
    </location>
</feature>
<dbReference type="CDD" id="cd00438">
    <property type="entry name" value="cupin_RmlC"/>
    <property type="match status" value="1"/>
</dbReference>
<sequence>MKVEVQKTALDGVLLVTPPTIFEDFRGHYIETYNRELYHAAGIDVDFVQDDISVSQHNVLRGIHGDGGTWKLVSCLHGRFYLVVVNNDPASPQYRQWTSFTLSDTNRQQVLIPPKFGNGHLVLSDWAIFHYKQNSQYDRASQFTILWNDPAYGLWWPRTDPILSRRDQGLD</sequence>
<evidence type="ECO:0000256" key="8">
    <source>
        <dbReference type="PIRSR" id="PIRSR600888-1"/>
    </source>
</evidence>
<evidence type="ECO:0000256" key="4">
    <source>
        <dbReference type="ARBA" id="ARBA00019595"/>
    </source>
</evidence>
<dbReference type="AlphaFoldDB" id="M2ZVX8"/>
<dbReference type="EMBL" id="AONQ01000004">
    <property type="protein sequence ID" value="EME71552.1"/>
    <property type="molecule type" value="Genomic_DNA"/>
</dbReference>
<dbReference type="PANTHER" id="PTHR21047">
    <property type="entry name" value="DTDP-6-DEOXY-D-GLUCOSE-3,5 EPIMERASE"/>
    <property type="match status" value="1"/>
</dbReference>
<proteinExistence type="predicted"/>
<dbReference type="Gene3D" id="2.60.120.10">
    <property type="entry name" value="Jelly Rolls"/>
    <property type="match status" value="1"/>
</dbReference>